<feature type="region of interest" description="Disordered" evidence="1">
    <location>
        <begin position="1"/>
        <end position="36"/>
    </location>
</feature>
<protein>
    <submittedName>
        <fullName evidence="2 3">Diguanylate cyclase</fullName>
    </submittedName>
</protein>
<dbReference type="EMBL" id="ATLV01020127">
    <property type="status" value="NOT_ANNOTATED_CDS"/>
    <property type="molecule type" value="Genomic_DNA"/>
</dbReference>
<sequence>MLFLPRLQGGLKMGGCTPYPEPGAESGASKSEGPKEVARWRSLINATISTRRGWPVKQMMQDDPNETNPSMPMRTDGEACRPDASDITLDESPSETRANDRCKSIADGWLEELEVRFDRLETGLRSP</sequence>
<dbReference type="EnsemblMetazoa" id="ASIC012810-RA">
    <property type="protein sequence ID" value="ASIC012810-PA"/>
    <property type="gene ID" value="ASIC012810"/>
</dbReference>
<dbReference type="Proteomes" id="UP000030765">
    <property type="component" value="Unassembled WGS sequence"/>
</dbReference>
<dbReference type="VEuPathDB" id="VectorBase:ASIC012810"/>
<proteinExistence type="predicted"/>
<evidence type="ECO:0000313" key="3">
    <source>
        <dbReference type="EnsemblMetazoa" id="ASIC012810-PA"/>
    </source>
</evidence>
<dbReference type="EMBL" id="KE525295">
    <property type="protein sequence ID" value="KFB44873.1"/>
    <property type="molecule type" value="Genomic_DNA"/>
</dbReference>
<gene>
    <name evidence="2" type="ORF">ZHAS_00012810</name>
</gene>
<evidence type="ECO:0000313" key="2">
    <source>
        <dbReference type="EMBL" id="KFB44873.1"/>
    </source>
</evidence>
<feature type="compositionally biased region" description="Basic and acidic residues" evidence="1">
    <location>
        <begin position="75"/>
        <end position="84"/>
    </location>
</feature>
<evidence type="ECO:0000313" key="4">
    <source>
        <dbReference type="Proteomes" id="UP000030765"/>
    </source>
</evidence>
<accession>A0A084W3S9</accession>
<keyword evidence="4" id="KW-1185">Reference proteome</keyword>
<reference evidence="3" key="2">
    <citation type="submission" date="2020-05" db="UniProtKB">
        <authorList>
            <consortium name="EnsemblMetazoa"/>
        </authorList>
    </citation>
    <scope>IDENTIFICATION</scope>
</reference>
<reference evidence="2 4" key="1">
    <citation type="journal article" date="2014" name="BMC Genomics">
        <title>Genome sequence of Anopheles sinensis provides insight into genetics basis of mosquito competence for malaria parasites.</title>
        <authorList>
            <person name="Zhou D."/>
            <person name="Zhang D."/>
            <person name="Ding G."/>
            <person name="Shi L."/>
            <person name="Hou Q."/>
            <person name="Ye Y."/>
            <person name="Xu Y."/>
            <person name="Zhou H."/>
            <person name="Xiong C."/>
            <person name="Li S."/>
            <person name="Yu J."/>
            <person name="Hong S."/>
            <person name="Yu X."/>
            <person name="Zou P."/>
            <person name="Chen C."/>
            <person name="Chang X."/>
            <person name="Wang W."/>
            <person name="Lv Y."/>
            <person name="Sun Y."/>
            <person name="Ma L."/>
            <person name="Shen B."/>
            <person name="Zhu C."/>
        </authorList>
    </citation>
    <scope>NUCLEOTIDE SEQUENCE [LARGE SCALE GENOMIC DNA]</scope>
</reference>
<evidence type="ECO:0000256" key="1">
    <source>
        <dbReference type="SAM" id="MobiDB-lite"/>
    </source>
</evidence>
<dbReference type="AlphaFoldDB" id="A0A084W3S9"/>
<feature type="region of interest" description="Disordered" evidence="1">
    <location>
        <begin position="52"/>
        <end position="100"/>
    </location>
</feature>
<name>A0A084W3S9_ANOSI</name>
<organism evidence="2">
    <name type="scientific">Anopheles sinensis</name>
    <name type="common">Mosquito</name>
    <dbReference type="NCBI Taxonomy" id="74873"/>
    <lineage>
        <taxon>Eukaryota</taxon>
        <taxon>Metazoa</taxon>
        <taxon>Ecdysozoa</taxon>
        <taxon>Arthropoda</taxon>
        <taxon>Hexapoda</taxon>
        <taxon>Insecta</taxon>
        <taxon>Pterygota</taxon>
        <taxon>Neoptera</taxon>
        <taxon>Endopterygota</taxon>
        <taxon>Diptera</taxon>
        <taxon>Nematocera</taxon>
        <taxon>Culicoidea</taxon>
        <taxon>Culicidae</taxon>
        <taxon>Anophelinae</taxon>
        <taxon>Anopheles</taxon>
    </lineage>
</organism>